<evidence type="ECO:0000256" key="2">
    <source>
        <dbReference type="RuleBase" id="RU362080"/>
    </source>
</evidence>
<dbReference type="Pfam" id="PF02604">
    <property type="entry name" value="PhdYeFM_antitox"/>
    <property type="match status" value="1"/>
</dbReference>
<name>A0A0G0N9C4_9BACT</name>
<comment type="caution">
    <text evidence="3">The sequence shown here is derived from an EMBL/GenBank/DDBJ whole genome shotgun (WGS) entry which is preliminary data.</text>
</comment>
<protein>
    <recommendedName>
        <fullName evidence="2">Antitoxin</fullName>
    </recommendedName>
</protein>
<dbReference type="Gene3D" id="3.40.1620.10">
    <property type="entry name" value="YefM-like domain"/>
    <property type="match status" value="1"/>
</dbReference>
<gene>
    <name evidence="3" type="ORF">UT40_C0029G0015</name>
</gene>
<comment type="function">
    <text evidence="2">Antitoxin component of a type II toxin-antitoxin (TA) system.</text>
</comment>
<proteinExistence type="inferred from homology"/>
<dbReference type="InterPro" id="IPR036165">
    <property type="entry name" value="YefM-like_sf"/>
</dbReference>
<organism evidence="3 4">
    <name type="scientific">Candidatus Woesebacteria bacterium GW2011_GWA1_39_21b</name>
    <dbReference type="NCBI Taxonomy" id="1618551"/>
    <lineage>
        <taxon>Bacteria</taxon>
        <taxon>Candidatus Woeseibacteriota</taxon>
    </lineage>
</organism>
<dbReference type="NCBIfam" id="TIGR01552">
    <property type="entry name" value="phd_fam"/>
    <property type="match status" value="1"/>
</dbReference>
<sequence length="94" mass="10935">MMTIPYITTVADLQRKYRSLVDKIRKTGEPLLVVNRGRADVVVMDASTYEEKMTKLRQLEEEYLLKVMQEGIDEYKKGKTVKLQKGKTLLDLLQ</sequence>
<evidence type="ECO:0000256" key="1">
    <source>
        <dbReference type="ARBA" id="ARBA00009981"/>
    </source>
</evidence>
<dbReference type="SUPFAM" id="SSF143120">
    <property type="entry name" value="YefM-like"/>
    <property type="match status" value="1"/>
</dbReference>
<reference evidence="3 4" key="1">
    <citation type="journal article" date="2015" name="Nature">
        <title>rRNA introns, odd ribosomes, and small enigmatic genomes across a large radiation of phyla.</title>
        <authorList>
            <person name="Brown C.T."/>
            <person name="Hug L.A."/>
            <person name="Thomas B.C."/>
            <person name="Sharon I."/>
            <person name="Castelle C.J."/>
            <person name="Singh A."/>
            <person name="Wilkins M.J."/>
            <person name="Williams K.H."/>
            <person name="Banfield J.F."/>
        </authorList>
    </citation>
    <scope>NUCLEOTIDE SEQUENCE [LARGE SCALE GENOMIC DNA]</scope>
</reference>
<dbReference type="EMBL" id="LBWQ01000029">
    <property type="protein sequence ID" value="KKR12063.1"/>
    <property type="molecule type" value="Genomic_DNA"/>
</dbReference>
<accession>A0A0G0N9C4</accession>
<evidence type="ECO:0000313" key="3">
    <source>
        <dbReference type="EMBL" id="KKR12063.1"/>
    </source>
</evidence>
<comment type="similarity">
    <text evidence="1 2">Belongs to the phD/YefM antitoxin family.</text>
</comment>
<evidence type="ECO:0000313" key="4">
    <source>
        <dbReference type="Proteomes" id="UP000034690"/>
    </source>
</evidence>
<dbReference type="AlphaFoldDB" id="A0A0G0N9C4"/>
<dbReference type="InterPro" id="IPR006442">
    <property type="entry name" value="Antitoxin_Phd/YefM"/>
</dbReference>
<dbReference type="Proteomes" id="UP000034690">
    <property type="component" value="Unassembled WGS sequence"/>
</dbReference>